<comment type="caution">
    <text evidence="1">The sequence shown here is derived from an EMBL/GenBank/DDBJ whole genome shotgun (WGS) entry which is preliminary data.</text>
</comment>
<feature type="non-terminal residue" evidence="1">
    <location>
        <position position="176"/>
    </location>
</feature>
<dbReference type="AlphaFoldDB" id="X6LKI7"/>
<keyword evidence="2" id="KW-1185">Reference proteome</keyword>
<evidence type="ECO:0000313" key="1">
    <source>
        <dbReference type="EMBL" id="ETO01657.1"/>
    </source>
</evidence>
<proteinExistence type="predicted"/>
<accession>X6LKI7</accession>
<organism evidence="1 2">
    <name type="scientific">Reticulomyxa filosa</name>
    <dbReference type="NCBI Taxonomy" id="46433"/>
    <lineage>
        <taxon>Eukaryota</taxon>
        <taxon>Sar</taxon>
        <taxon>Rhizaria</taxon>
        <taxon>Retaria</taxon>
        <taxon>Foraminifera</taxon>
        <taxon>Monothalamids</taxon>
        <taxon>Reticulomyxidae</taxon>
        <taxon>Reticulomyxa</taxon>
    </lineage>
</organism>
<dbReference type="Proteomes" id="UP000023152">
    <property type="component" value="Unassembled WGS sequence"/>
</dbReference>
<reference evidence="1 2" key="1">
    <citation type="journal article" date="2013" name="Curr. Biol.">
        <title>The Genome of the Foraminiferan Reticulomyxa filosa.</title>
        <authorList>
            <person name="Glockner G."/>
            <person name="Hulsmann N."/>
            <person name="Schleicher M."/>
            <person name="Noegel A.A."/>
            <person name="Eichinger L."/>
            <person name="Gallinger C."/>
            <person name="Pawlowski J."/>
            <person name="Sierra R."/>
            <person name="Euteneuer U."/>
            <person name="Pillet L."/>
            <person name="Moustafa A."/>
            <person name="Platzer M."/>
            <person name="Groth M."/>
            <person name="Szafranski K."/>
            <person name="Schliwa M."/>
        </authorList>
    </citation>
    <scope>NUCLEOTIDE SEQUENCE [LARGE SCALE GENOMIC DNA]</scope>
</reference>
<name>X6LKI7_RETFI</name>
<dbReference type="EMBL" id="ASPP01037726">
    <property type="protein sequence ID" value="ETO01657.1"/>
    <property type="molecule type" value="Genomic_DNA"/>
</dbReference>
<gene>
    <name evidence="1" type="ORF">RFI_35783</name>
</gene>
<protein>
    <submittedName>
        <fullName evidence="1">Uncharacterized protein</fullName>
    </submittedName>
</protein>
<sequence length="176" mass="20352">MQEWSERAKQVNQQLGIGNNLMQWIEQSQLFVIQLCKQRHAICEETNKGVDALIEQLKLWYPQQRQRFAILATTIAKCHFLMNNYGQLQLIAKNKQSPQICHLLEKTKCFLQDMNTLTSFMDKGQHHNVTTKLMDFATRAWTVGELDPSDCTLCMRLFALYTSFADSLAQDQSAGY</sequence>
<evidence type="ECO:0000313" key="2">
    <source>
        <dbReference type="Proteomes" id="UP000023152"/>
    </source>
</evidence>